<accession>A0ABN3NJF9</accession>
<dbReference type="PRINTS" id="PR00719">
    <property type="entry name" value="LMWPTPASE"/>
</dbReference>
<evidence type="ECO:0000256" key="5">
    <source>
        <dbReference type="SAM" id="MobiDB-lite"/>
    </source>
</evidence>
<dbReference type="EC" id="3.1.3.48" evidence="2"/>
<dbReference type="EMBL" id="BAAASG010000040">
    <property type="protein sequence ID" value="GAA2523931.1"/>
    <property type="molecule type" value="Genomic_DNA"/>
</dbReference>
<dbReference type="Proteomes" id="UP001501777">
    <property type="component" value="Unassembled WGS sequence"/>
</dbReference>
<evidence type="ECO:0000259" key="6">
    <source>
        <dbReference type="SMART" id="SM00226"/>
    </source>
</evidence>
<gene>
    <name evidence="7" type="ORF">GCM10010276_88900</name>
</gene>
<evidence type="ECO:0000256" key="1">
    <source>
        <dbReference type="ARBA" id="ARBA00011063"/>
    </source>
</evidence>
<dbReference type="RefSeq" id="WP_344407045.1">
    <property type="nucleotide sequence ID" value="NZ_BAAASG010000040.1"/>
</dbReference>
<dbReference type="PANTHER" id="PTHR11717">
    <property type="entry name" value="LOW MOLECULAR WEIGHT PROTEIN TYROSINE PHOSPHATASE"/>
    <property type="match status" value="1"/>
</dbReference>
<keyword evidence="4" id="KW-0904">Protein phosphatase</keyword>
<organism evidence="7 8">
    <name type="scientific">Streptomyces longisporus</name>
    <dbReference type="NCBI Taxonomy" id="1948"/>
    <lineage>
        <taxon>Bacteria</taxon>
        <taxon>Bacillati</taxon>
        <taxon>Actinomycetota</taxon>
        <taxon>Actinomycetes</taxon>
        <taxon>Kitasatosporales</taxon>
        <taxon>Streptomycetaceae</taxon>
        <taxon>Streptomyces</taxon>
    </lineage>
</organism>
<keyword evidence="3" id="KW-0378">Hydrolase</keyword>
<dbReference type="InterPro" id="IPR050438">
    <property type="entry name" value="LMW_PTPase"/>
</dbReference>
<dbReference type="Gene3D" id="3.40.50.2300">
    <property type="match status" value="1"/>
</dbReference>
<dbReference type="SUPFAM" id="SSF52788">
    <property type="entry name" value="Phosphotyrosine protein phosphatases I"/>
    <property type="match status" value="1"/>
</dbReference>
<evidence type="ECO:0000313" key="7">
    <source>
        <dbReference type="EMBL" id="GAA2523931.1"/>
    </source>
</evidence>
<keyword evidence="8" id="KW-1185">Reference proteome</keyword>
<comment type="caution">
    <text evidence="7">The sequence shown here is derived from an EMBL/GenBank/DDBJ whole genome shotgun (WGS) entry which is preliminary data.</text>
</comment>
<evidence type="ECO:0000256" key="4">
    <source>
        <dbReference type="ARBA" id="ARBA00022912"/>
    </source>
</evidence>
<evidence type="ECO:0000256" key="2">
    <source>
        <dbReference type="ARBA" id="ARBA00013064"/>
    </source>
</evidence>
<feature type="compositionally biased region" description="Polar residues" evidence="5">
    <location>
        <begin position="1"/>
        <end position="14"/>
    </location>
</feature>
<feature type="region of interest" description="Disordered" evidence="5">
    <location>
        <begin position="1"/>
        <end position="20"/>
    </location>
</feature>
<dbReference type="SMART" id="SM00226">
    <property type="entry name" value="LMWPc"/>
    <property type="match status" value="1"/>
</dbReference>
<sequence length="163" mass="17972">MSDPTEQNPPSTTAAREGLGRHPRRRRILLVCVGNHIRSPIAAAVLAAHGGDDVVVRSAGLRYRHVGKGPHSNAVRAAAERGYDIEDHIAVKVNFRLLEWADTIVAMDHTVLNELQATADEHAAPKLRLYLDGEDVHDPWEDAYPAFRTCVEVIERGAARHLP</sequence>
<dbReference type="InterPro" id="IPR017867">
    <property type="entry name" value="Tyr_phospatase_low_mol_wt"/>
</dbReference>
<comment type="similarity">
    <text evidence="1">Belongs to the low molecular weight phosphotyrosine protein phosphatase family.</text>
</comment>
<dbReference type="InterPro" id="IPR036196">
    <property type="entry name" value="Ptyr_pPase_sf"/>
</dbReference>
<reference evidence="7 8" key="1">
    <citation type="journal article" date="2019" name="Int. J. Syst. Evol. Microbiol.">
        <title>The Global Catalogue of Microorganisms (GCM) 10K type strain sequencing project: providing services to taxonomists for standard genome sequencing and annotation.</title>
        <authorList>
            <consortium name="The Broad Institute Genomics Platform"/>
            <consortium name="The Broad Institute Genome Sequencing Center for Infectious Disease"/>
            <person name="Wu L."/>
            <person name="Ma J."/>
        </authorList>
    </citation>
    <scope>NUCLEOTIDE SEQUENCE [LARGE SCALE GENOMIC DNA]</scope>
    <source>
        <strain evidence="7 8">JCM 4395</strain>
    </source>
</reference>
<evidence type="ECO:0000313" key="8">
    <source>
        <dbReference type="Proteomes" id="UP001501777"/>
    </source>
</evidence>
<protein>
    <recommendedName>
        <fullName evidence="2">protein-tyrosine-phosphatase</fullName>
        <ecNumber evidence="2">3.1.3.48</ecNumber>
    </recommendedName>
</protein>
<evidence type="ECO:0000256" key="3">
    <source>
        <dbReference type="ARBA" id="ARBA00022801"/>
    </source>
</evidence>
<name>A0ABN3NJF9_STRLO</name>
<dbReference type="InterPro" id="IPR023485">
    <property type="entry name" value="Ptyr_pPase"/>
</dbReference>
<feature type="domain" description="Phosphotyrosine protein phosphatase I" evidence="6">
    <location>
        <begin position="26"/>
        <end position="160"/>
    </location>
</feature>
<proteinExistence type="inferred from homology"/>
<dbReference type="PANTHER" id="PTHR11717:SF7">
    <property type="entry name" value="LOW MOLECULAR WEIGHT PHOSPHOTYROSINE PROTEIN PHOSPHATASE"/>
    <property type="match status" value="1"/>
</dbReference>
<dbReference type="Pfam" id="PF01451">
    <property type="entry name" value="LMWPc"/>
    <property type="match status" value="1"/>
</dbReference>